<reference evidence="5 6" key="1">
    <citation type="submission" date="2019-02" db="EMBL/GenBank/DDBJ databases">
        <title>Deep-cultivation of Planctomycetes and their phenomic and genomic characterization uncovers novel biology.</title>
        <authorList>
            <person name="Wiegand S."/>
            <person name="Jogler M."/>
            <person name="Boedeker C."/>
            <person name="Pinto D."/>
            <person name="Vollmers J."/>
            <person name="Rivas-Marin E."/>
            <person name="Kohn T."/>
            <person name="Peeters S.H."/>
            <person name="Heuer A."/>
            <person name="Rast P."/>
            <person name="Oberbeckmann S."/>
            <person name="Bunk B."/>
            <person name="Jeske O."/>
            <person name="Meyerdierks A."/>
            <person name="Storesund J.E."/>
            <person name="Kallscheuer N."/>
            <person name="Luecker S."/>
            <person name="Lage O.M."/>
            <person name="Pohl T."/>
            <person name="Merkel B.J."/>
            <person name="Hornburger P."/>
            <person name="Mueller R.-W."/>
            <person name="Bruemmer F."/>
            <person name="Labrenz M."/>
            <person name="Spormann A.M."/>
            <person name="Op den Camp H."/>
            <person name="Overmann J."/>
            <person name="Amann R."/>
            <person name="Jetten M.S.M."/>
            <person name="Mascher T."/>
            <person name="Medema M.H."/>
            <person name="Devos D.P."/>
            <person name="Kaster A.-K."/>
            <person name="Ovreas L."/>
            <person name="Rohde M."/>
            <person name="Galperin M.Y."/>
            <person name="Jogler C."/>
        </authorList>
    </citation>
    <scope>NUCLEOTIDE SEQUENCE [LARGE SCALE GENOMIC DNA]</scope>
    <source>
        <strain evidence="5 6">HG15A2</strain>
    </source>
</reference>
<gene>
    <name evidence="5" type="ORF">HG15A2_38360</name>
</gene>
<dbReference type="Pfam" id="PF00106">
    <property type="entry name" value="adh_short"/>
    <property type="match status" value="1"/>
</dbReference>
<proteinExistence type="inferred from homology"/>
<dbReference type="PROSITE" id="PS00061">
    <property type="entry name" value="ADH_SHORT"/>
    <property type="match status" value="1"/>
</dbReference>
<keyword evidence="2 5" id="KW-0560">Oxidoreductase</keyword>
<dbReference type="EMBL" id="CP036263">
    <property type="protein sequence ID" value="QDT00498.1"/>
    <property type="molecule type" value="Genomic_DNA"/>
</dbReference>
<comment type="similarity">
    <text evidence="1 3">Belongs to the short-chain dehydrogenases/reductases (SDR) family.</text>
</comment>
<evidence type="ECO:0000256" key="3">
    <source>
        <dbReference type="RuleBase" id="RU000363"/>
    </source>
</evidence>
<feature type="domain" description="Ketoreductase" evidence="4">
    <location>
        <begin position="9"/>
        <end position="193"/>
    </location>
</feature>
<dbReference type="KEGG" id="amob:HG15A2_38360"/>
<name>A0A517N0D7_9BACT</name>
<dbReference type="SMART" id="SM00822">
    <property type="entry name" value="PKS_KR"/>
    <property type="match status" value="1"/>
</dbReference>
<dbReference type="InterPro" id="IPR057326">
    <property type="entry name" value="KR_dom"/>
</dbReference>
<evidence type="ECO:0000259" key="4">
    <source>
        <dbReference type="SMART" id="SM00822"/>
    </source>
</evidence>
<accession>A0A517N0D7</accession>
<dbReference type="OrthoDB" id="151996at2"/>
<sequence length="271" mass="28900">MSEDYWQGKACLITGGSAGLGFALAQSLARRGARLAIAARNEQHLEEAAEKLRLLGASEVIALPTDVAWQEDVDRLRDSISEEFGTLDFLCNCAGRSLRGKVLDSAAEDFQQLLDVNFLATVRVTHALAPMLLESKGHVVNVGSLASKVAPRYLGAYPASKHALAAYTQQLRLENRDAGLHAMLVCPGPIAGSNVARYEKAAEGLPAEAATAGGGAKVSAIDPAWLAEKILSACEKRRPELVVPWKAKFLLVASGISARLGDWLLGKFTPK</sequence>
<dbReference type="EC" id="1.-.-.-" evidence="5"/>
<dbReference type="GO" id="GO:0016491">
    <property type="term" value="F:oxidoreductase activity"/>
    <property type="evidence" value="ECO:0007669"/>
    <property type="project" value="UniProtKB-KW"/>
</dbReference>
<protein>
    <submittedName>
        <fullName evidence="5">Putative oxidoreductase</fullName>
        <ecNumber evidence="5">1.-.-.-</ecNumber>
    </submittedName>
</protein>
<keyword evidence="6" id="KW-1185">Reference proteome</keyword>
<dbReference type="AlphaFoldDB" id="A0A517N0D7"/>
<evidence type="ECO:0000256" key="2">
    <source>
        <dbReference type="ARBA" id="ARBA00023002"/>
    </source>
</evidence>
<dbReference type="Proteomes" id="UP000319852">
    <property type="component" value="Chromosome"/>
</dbReference>
<evidence type="ECO:0000313" key="5">
    <source>
        <dbReference type="EMBL" id="QDT00498.1"/>
    </source>
</evidence>
<organism evidence="5 6">
    <name type="scientific">Adhaeretor mobilis</name>
    <dbReference type="NCBI Taxonomy" id="1930276"/>
    <lineage>
        <taxon>Bacteria</taxon>
        <taxon>Pseudomonadati</taxon>
        <taxon>Planctomycetota</taxon>
        <taxon>Planctomycetia</taxon>
        <taxon>Pirellulales</taxon>
        <taxon>Lacipirellulaceae</taxon>
        <taxon>Adhaeretor</taxon>
    </lineage>
</organism>
<dbReference type="InterPro" id="IPR002347">
    <property type="entry name" value="SDR_fam"/>
</dbReference>
<dbReference type="SUPFAM" id="SSF51735">
    <property type="entry name" value="NAD(P)-binding Rossmann-fold domains"/>
    <property type="match status" value="1"/>
</dbReference>
<dbReference type="RefSeq" id="WP_145062048.1">
    <property type="nucleotide sequence ID" value="NZ_CP036263.1"/>
</dbReference>
<evidence type="ECO:0000313" key="6">
    <source>
        <dbReference type="Proteomes" id="UP000319852"/>
    </source>
</evidence>
<dbReference type="PRINTS" id="PR00080">
    <property type="entry name" value="SDRFAMILY"/>
</dbReference>
<dbReference type="InterPro" id="IPR036291">
    <property type="entry name" value="NAD(P)-bd_dom_sf"/>
</dbReference>
<dbReference type="InterPro" id="IPR020904">
    <property type="entry name" value="Sc_DH/Rdtase_CS"/>
</dbReference>
<dbReference type="PANTHER" id="PTHR44196">
    <property type="entry name" value="DEHYDROGENASE/REDUCTASE SDR FAMILY MEMBER 7B"/>
    <property type="match status" value="1"/>
</dbReference>
<dbReference type="GO" id="GO:0016020">
    <property type="term" value="C:membrane"/>
    <property type="evidence" value="ECO:0007669"/>
    <property type="project" value="TreeGrafter"/>
</dbReference>
<dbReference type="PANTHER" id="PTHR44196:SF1">
    <property type="entry name" value="DEHYDROGENASE_REDUCTASE SDR FAMILY MEMBER 7B"/>
    <property type="match status" value="1"/>
</dbReference>
<dbReference type="PRINTS" id="PR00081">
    <property type="entry name" value="GDHRDH"/>
</dbReference>
<evidence type="ECO:0000256" key="1">
    <source>
        <dbReference type="ARBA" id="ARBA00006484"/>
    </source>
</evidence>
<dbReference type="Gene3D" id="3.40.50.720">
    <property type="entry name" value="NAD(P)-binding Rossmann-like Domain"/>
    <property type="match status" value="1"/>
</dbReference>